<dbReference type="PANTHER" id="PTHR46268:SF6">
    <property type="entry name" value="UNIVERSAL STRESS PROTEIN UP12"/>
    <property type="match status" value="1"/>
</dbReference>
<dbReference type="InterPro" id="IPR014729">
    <property type="entry name" value="Rossmann-like_a/b/a_fold"/>
</dbReference>
<feature type="domain" description="UspA" evidence="2">
    <location>
        <begin position="1"/>
        <end position="136"/>
    </location>
</feature>
<dbReference type="PANTHER" id="PTHR46268">
    <property type="entry name" value="STRESS RESPONSE PROTEIN NHAX"/>
    <property type="match status" value="1"/>
</dbReference>
<reference evidence="3 4" key="1">
    <citation type="submission" date="2014-02" db="EMBL/GenBank/DDBJ databases">
        <title>Expanding our view of genomic diversity in Candidatus Accumulibacter clades.</title>
        <authorList>
            <person name="Skennerton C.T."/>
            <person name="Barr J.J."/>
            <person name="Slater F.R."/>
            <person name="Bond P.L."/>
            <person name="Tyson G.W."/>
        </authorList>
    </citation>
    <scope>NUCLEOTIDE SEQUENCE [LARGE SCALE GENOMIC DNA]</scope>
    <source>
        <strain evidence="4">BA-92</strain>
    </source>
</reference>
<dbReference type="SUPFAM" id="SSF52402">
    <property type="entry name" value="Adenine nucleotide alpha hydrolases-like"/>
    <property type="match status" value="1"/>
</dbReference>
<dbReference type="PATRIC" id="fig|1454003.3.peg.1042"/>
<comment type="similarity">
    <text evidence="1">Belongs to the universal stress protein A family.</text>
</comment>
<dbReference type="Proteomes" id="UP000021816">
    <property type="component" value="Unassembled WGS sequence"/>
</dbReference>
<evidence type="ECO:0000313" key="3">
    <source>
        <dbReference type="EMBL" id="EXI81700.1"/>
    </source>
</evidence>
<evidence type="ECO:0000259" key="2">
    <source>
        <dbReference type="Pfam" id="PF00582"/>
    </source>
</evidence>
<dbReference type="CDD" id="cd00293">
    <property type="entry name" value="USP-like"/>
    <property type="match status" value="1"/>
</dbReference>
<comment type="caution">
    <text evidence="3">The sequence shown here is derived from an EMBL/GenBank/DDBJ whole genome shotgun (WGS) entry which is preliminary data.</text>
</comment>
<evidence type="ECO:0000256" key="1">
    <source>
        <dbReference type="ARBA" id="ARBA00008791"/>
    </source>
</evidence>
<sequence length="136" mass="14568">MYKTVLVPIDMAHLAEGKANVTLAASYGAQGAKVILLNVVEDIPNWAAIDLPAGLLEKSVESIRAQLQEIAKASGCKMDVDVRTGHSYNTILEVAEESKADLIIIASHRPGLQDYFLGSTAAKVVRHANCSVLVVR</sequence>
<dbReference type="EMBL" id="JEMX01000019">
    <property type="protein sequence ID" value="EXI81700.1"/>
    <property type="molecule type" value="Genomic_DNA"/>
</dbReference>
<name>A0A011PXW1_9PROT</name>
<accession>A0A011PXW1</accession>
<evidence type="ECO:0000313" key="4">
    <source>
        <dbReference type="Proteomes" id="UP000021816"/>
    </source>
</evidence>
<dbReference type="STRING" id="1454003.AW10_01007"/>
<dbReference type="PRINTS" id="PR01438">
    <property type="entry name" value="UNVRSLSTRESS"/>
</dbReference>
<dbReference type="InterPro" id="IPR006015">
    <property type="entry name" value="Universal_stress_UspA"/>
</dbReference>
<organism evidence="3 4">
    <name type="scientific">Candidatus Accumulibacter appositus</name>
    <dbReference type="NCBI Taxonomy" id="1454003"/>
    <lineage>
        <taxon>Bacteria</taxon>
        <taxon>Pseudomonadati</taxon>
        <taxon>Pseudomonadota</taxon>
        <taxon>Betaproteobacteria</taxon>
        <taxon>Candidatus Accumulibacter</taxon>
    </lineage>
</organism>
<gene>
    <name evidence="3" type="primary">uspF</name>
    <name evidence="3" type="ORF">AW10_01007</name>
</gene>
<proteinExistence type="inferred from homology"/>
<protein>
    <submittedName>
        <fullName evidence="3">Universal stress protein F</fullName>
    </submittedName>
</protein>
<dbReference type="AlphaFoldDB" id="A0A011PXW1"/>
<dbReference type="InterPro" id="IPR006016">
    <property type="entry name" value="UspA"/>
</dbReference>
<dbReference type="Gene3D" id="3.40.50.620">
    <property type="entry name" value="HUPs"/>
    <property type="match status" value="1"/>
</dbReference>
<dbReference type="Pfam" id="PF00582">
    <property type="entry name" value="Usp"/>
    <property type="match status" value="1"/>
</dbReference>